<dbReference type="GO" id="GO:0034498">
    <property type="term" value="P:early endosome to Golgi transport"/>
    <property type="evidence" value="ECO:0007669"/>
    <property type="project" value="TreeGrafter"/>
</dbReference>
<evidence type="ECO:0000256" key="1">
    <source>
        <dbReference type="ARBA" id="ARBA00004287"/>
    </source>
</evidence>
<dbReference type="EMBL" id="OU895878">
    <property type="protein sequence ID" value="CAG9805141.1"/>
    <property type="molecule type" value="Genomic_DNA"/>
</dbReference>
<reference evidence="3" key="2">
    <citation type="submission" date="2022-10" db="EMBL/GenBank/DDBJ databases">
        <authorList>
            <consortium name="ENA_rothamsted_submissions"/>
            <consortium name="culmorum"/>
            <person name="King R."/>
        </authorList>
    </citation>
    <scope>NUCLEOTIDE SEQUENCE</scope>
</reference>
<proteinExistence type="predicted"/>
<dbReference type="InterPro" id="IPR028662">
    <property type="entry name" value="SNX8/Mvp1"/>
</dbReference>
<dbReference type="PANTHER" id="PTHR46571">
    <property type="entry name" value="SORTING NEXIN-8"/>
    <property type="match status" value="1"/>
</dbReference>
<sequence length="366" mass="42706">MSQMEFEEVSLVTDETEELLPKKTEVTINETAENGGTTSDRYISDVIKVQIIPEKKGNFLKYTAYLIRSENYKCSVERRYSDFLCLYENFLKVYEYRVIPRLPPKQFLSDTNLEPRRISLERWLTIISQHPIISKDIMMKHFMTETTFRLAIIPSEFKSFTIQKDEAIKFSDIDEIFSKKNIVKRVLNHMLSIKRIMDEHYSRECCQAADFVELSDILYDLMDTTNDASLSDFTVCVKEIINSCVKTPPKLAAKERLEVVISVLTGYIDGCERLFNSKDGGNDSFHGQRLKNMFRANVTCDDEMELHRKRISFGVYCLIEEFKLVKRYIKLLPSIFLKFAFLESQSFSVIAKSLKDFIDKESDKLN</sequence>
<dbReference type="PANTHER" id="PTHR46571:SF1">
    <property type="entry name" value="SORTING NEXIN-8"/>
    <property type="match status" value="1"/>
</dbReference>
<gene>
    <name evidence="3" type="ORF">CHIRRI_LOCUS8018</name>
</gene>
<dbReference type="GO" id="GO:0031901">
    <property type="term" value="C:early endosome membrane"/>
    <property type="evidence" value="ECO:0007669"/>
    <property type="project" value="TreeGrafter"/>
</dbReference>
<evidence type="ECO:0000313" key="4">
    <source>
        <dbReference type="Proteomes" id="UP001153620"/>
    </source>
</evidence>
<dbReference type="SMART" id="SM00312">
    <property type="entry name" value="PX"/>
    <property type="match status" value="1"/>
</dbReference>
<dbReference type="Gene3D" id="3.30.1520.10">
    <property type="entry name" value="Phox-like domain"/>
    <property type="match status" value="1"/>
</dbReference>
<name>A0A9N9WTB8_9DIPT</name>
<organism evidence="3 4">
    <name type="scientific">Chironomus riparius</name>
    <dbReference type="NCBI Taxonomy" id="315576"/>
    <lineage>
        <taxon>Eukaryota</taxon>
        <taxon>Metazoa</taxon>
        <taxon>Ecdysozoa</taxon>
        <taxon>Arthropoda</taxon>
        <taxon>Hexapoda</taxon>
        <taxon>Insecta</taxon>
        <taxon>Pterygota</taxon>
        <taxon>Neoptera</taxon>
        <taxon>Endopterygota</taxon>
        <taxon>Diptera</taxon>
        <taxon>Nematocera</taxon>
        <taxon>Chironomoidea</taxon>
        <taxon>Chironomidae</taxon>
        <taxon>Chironominae</taxon>
        <taxon>Chironomus</taxon>
    </lineage>
</organism>
<dbReference type="Pfam" id="PF00787">
    <property type="entry name" value="PX"/>
    <property type="match status" value="1"/>
</dbReference>
<dbReference type="GO" id="GO:0006886">
    <property type="term" value="P:intracellular protein transport"/>
    <property type="evidence" value="ECO:0007669"/>
    <property type="project" value="TreeGrafter"/>
</dbReference>
<dbReference type="InterPro" id="IPR036871">
    <property type="entry name" value="PX_dom_sf"/>
</dbReference>
<feature type="domain" description="PX" evidence="2">
    <location>
        <begin position="43"/>
        <end position="149"/>
    </location>
</feature>
<dbReference type="SUPFAM" id="SSF64268">
    <property type="entry name" value="PX domain"/>
    <property type="match status" value="1"/>
</dbReference>
<dbReference type="PROSITE" id="PS50195">
    <property type="entry name" value="PX"/>
    <property type="match status" value="1"/>
</dbReference>
<keyword evidence="4" id="KW-1185">Reference proteome</keyword>
<evidence type="ECO:0000313" key="3">
    <source>
        <dbReference type="EMBL" id="CAG9805141.1"/>
    </source>
</evidence>
<dbReference type="GO" id="GO:0035091">
    <property type="term" value="F:phosphatidylinositol binding"/>
    <property type="evidence" value="ECO:0007669"/>
    <property type="project" value="InterPro"/>
</dbReference>
<dbReference type="Proteomes" id="UP001153620">
    <property type="component" value="Chromosome 2"/>
</dbReference>
<dbReference type="InterPro" id="IPR001683">
    <property type="entry name" value="PX_dom"/>
</dbReference>
<dbReference type="AlphaFoldDB" id="A0A9N9WTB8"/>
<dbReference type="GO" id="GO:0005829">
    <property type="term" value="C:cytosol"/>
    <property type="evidence" value="ECO:0007669"/>
    <property type="project" value="GOC"/>
</dbReference>
<dbReference type="OrthoDB" id="10064318at2759"/>
<evidence type="ECO:0000259" key="2">
    <source>
        <dbReference type="PROSITE" id="PS50195"/>
    </source>
</evidence>
<protein>
    <recommendedName>
        <fullName evidence="2">PX domain-containing protein</fullName>
    </recommendedName>
</protein>
<comment type="subcellular location">
    <subcellularLocation>
        <location evidence="1">Membrane</location>
        <topology evidence="1">Peripheral membrane protein</topology>
        <orientation evidence="1">Cytoplasmic side</orientation>
    </subcellularLocation>
</comment>
<reference evidence="3" key="1">
    <citation type="submission" date="2022-01" db="EMBL/GenBank/DDBJ databases">
        <authorList>
            <person name="King R."/>
        </authorList>
    </citation>
    <scope>NUCLEOTIDE SEQUENCE</scope>
</reference>
<accession>A0A9N9WTB8</accession>